<sequence>MAIQSFTKELLQQGENSPTLHLTVDVLADEDEQQSTLITFYKVARPQWAAPLKCRLQGDAAIGKGVNRYLFSSVMHKVKNGFQLDLGTTNVTRLFDGQKDHLVPSASSVLVESDLFLMAGRMIGHSFIHGGPTLSGLSNAVVNILGGGTPETAASVLTLLDCPDMDLRETVGLLQKEEALTEEESSRLTNLCFAWDLPVPNSENKDWLFQKLLIHAVIGRVSRQIKQLRKGLKDTGLWPLLSTRADVLPILFPRETEVQLTSEIVLQSIRWPQQNEDSNVDSDDDVPSAATVDRVTGFFRTFIEEATPEVLRDLMKFWVGWEVPCSKLNLVLVESTLPTASTCFERLRLPSHYHTYTALKADMMLCLRSVDSGFGLV</sequence>
<evidence type="ECO:0000256" key="4">
    <source>
        <dbReference type="ARBA" id="ARBA00022679"/>
    </source>
</evidence>
<protein>
    <recommendedName>
        <fullName evidence="3">HECT-type E3 ubiquitin transferase</fullName>
        <ecNumber evidence="3">2.3.2.26</ecNumber>
    </recommendedName>
</protein>
<feature type="domain" description="HECT" evidence="7">
    <location>
        <begin position="337"/>
        <end position="377"/>
    </location>
</feature>
<evidence type="ECO:0000313" key="9">
    <source>
        <dbReference type="Proteomes" id="UP001479290"/>
    </source>
</evidence>
<dbReference type="GO" id="GO:0061630">
    <property type="term" value="F:ubiquitin protein ligase activity"/>
    <property type="evidence" value="ECO:0007669"/>
    <property type="project" value="UniProtKB-EC"/>
</dbReference>
<keyword evidence="9" id="KW-1185">Reference proteome</keyword>
<dbReference type="InterPro" id="IPR000569">
    <property type="entry name" value="HECT_dom"/>
</dbReference>
<dbReference type="GO" id="GO:0005737">
    <property type="term" value="C:cytoplasm"/>
    <property type="evidence" value="ECO:0007669"/>
    <property type="project" value="TreeGrafter"/>
</dbReference>
<evidence type="ECO:0000313" key="8">
    <source>
        <dbReference type="EMBL" id="KAK9964114.1"/>
    </source>
</evidence>
<comment type="catalytic activity">
    <reaction evidence="1">
        <text>S-ubiquitinyl-[E2 ubiquitin-conjugating enzyme]-L-cysteine + [acceptor protein]-L-lysine = [E2 ubiquitin-conjugating enzyme]-L-cysteine + N(6)-ubiquitinyl-[acceptor protein]-L-lysine.</text>
        <dbReference type="EC" id="2.3.2.26"/>
    </reaction>
</comment>
<dbReference type="PROSITE" id="PS50237">
    <property type="entry name" value="HECT"/>
    <property type="match status" value="1"/>
</dbReference>
<comment type="caution">
    <text evidence="8">The sequence shown here is derived from an EMBL/GenBank/DDBJ whole genome shotgun (WGS) entry which is preliminary data.</text>
</comment>
<accession>A0AAW1ZUS4</accession>
<dbReference type="SUPFAM" id="SSF56204">
    <property type="entry name" value="Hect, E3 ligase catalytic domain"/>
    <property type="match status" value="1"/>
</dbReference>
<name>A0AAW1ZUS4_CULAL</name>
<comment type="pathway">
    <text evidence="2">Protein modification; protein ubiquitination.</text>
</comment>
<evidence type="ECO:0000256" key="1">
    <source>
        <dbReference type="ARBA" id="ARBA00000885"/>
    </source>
</evidence>
<dbReference type="EC" id="2.3.2.26" evidence="3"/>
<dbReference type="InterPro" id="IPR035983">
    <property type="entry name" value="Hect_E3_ubiquitin_ligase"/>
</dbReference>
<proteinExistence type="predicted"/>
<dbReference type="Pfam" id="PF00632">
    <property type="entry name" value="HECT"/>
    <property type="match status" value="1"/>
</dbReference>
<evidence type="ECO:0000259" key="7">
    <source>
        <dbReference type="PROSITE" id="PS50237"/>
    </source>
</evidence>
<dbReference type="PANTHER" id="PTHR11254">
    <property type="entry name" value="HECT DOMAIN UBIQUITIN-PROTEIN LIGASE"/>
    <property type="match status" value="1"/>
</dbReference>
<reference evidence="8 9" key="1">
    <citation type="submission" date="2024-05" db="EMBL/GenBank/DDBJ databases">
        <title>A high-quality chromosomal-level genome assembly of Topmouth culter (Culter alburnus).</title>
        <authorList>
            <person name="Zhao H."/>
        </authorList>
    </citation>
    <scope>NUCLEOTIDE SEQUENCE [LARGE SCALE GENOMIC DNA]</scope>
    <source>
        <strain evidence="8">CATC2023</strain>
        <tissue evidence="8">Muscle</tissue>
    </source>
</reference>
<dbReference type="AlphaFoldDB" id="A0AAW1ZUS4"/>
<evidence type="ECO:0000256" key="3">
    <source>
        <dbReference type="ARBA" id="ARBA00012485"/>
    </source>
</evidence>
<dbReference type="Gene3D" id="3.90.1750.10">
    <property type="entry name" value="Hect, E3 ligase catalytic domains"/>
    <property type="match status" value="1"/>
</dbReference>
<keyword evidence="4" id="KW-0808">Transferase</keyword>
<dbReference type="GO" id="GO:0016567">
    <property type="term" value="P:protein ubiquitination"/>
    <property type="evidence" value="ECO:0007669"/>
    <property type="project" value="TreeGrafter"/>
</dbReference>
<dbReference type="InterPro" id="IPR050409">
    <property type="entry name" value="E3_ubiq-protein_ligase"/>
</dbReference>
<dbReference type="PANTHER" id="PTHR11254:SF440">
    <property type="entry name" value="E3 UBIQUITIN-PROTEIN LIGASE NEDD-4"/>
    <property type="match status" value="1"/>
</dbReference>
<evidence type="ECO:0000256" key="2">
    <source>
        <dbReference type="ARBA" id="ARBA00004906"/>
    </source>
</evidence>
<feature type="active site" description="Glycyl thioester intermediate" evidence="6">
    <location>
        <position position="343"/>
    </location>
</feature>
<organism evidence="8 9">
    <name type="scientific">Culter alburnus</name>
    <name type="common">Topmouth culter</name>
    <dbReference type="NCBI Taxonomy" id="194366"/>
    <lineage>
        <taxon>Eukaryota</taxon>
        <taxon>Metazoa</taxon>
        <taxon>Chordata</taxon>
        <taxon>Craniata</taxon>
        <taxon>Vertebrata</taxon>
        <taxon>Euteleostomi</taxon>
        <taxon>Actinopterygii</taxon>
        <taxon>Neopterygii</taxon>
        <taxon>Teleostei</taxon>
        <taxon>Ostariophysi</taxon>
        <taxon>Cypriniformes</taxon>
        <taxon>Xenocyprididae</taxon>
        <taxon>Xenocypridinae</taxon>
        <taxon>Culter</taxon>
    </lineage>
</organism>
<gene>
    <name evidence="8" type="ORF">ABG768_005313</name>
</gene>
<keyword evidence="5 6" id="KW-0833">Ubl conjugation pathway</keyword>
<dbReference type="GO" id="GO:0006511">
    <property type="term" value="P:ubiquitin-dependent protein catabolic process"/>
    <property type="evidence" value="ECO:0007669"/>
    <property type="project" value="TreeGrafter"/>
</dbReference>
<dbReference type="Gene3D" id="3.30.2410.10">
    <property type="entry name" value="Hect, E3 ligase catalytic domain"/>
    <property type="match status" value="1"/>
</dbReference>
<dbReference type="EMBL" id="JAWDJR010000013">
    <property type="protein sequence ID" value="KAK9964114.1"/>
    <property type="molecule type" value="Genomic_DNA"/>
</dbReference>
<evidence type="ECO:0000256" key="6">
    <source>
        <dbReference type="PROSITE-ProRule" id="PRU00104"/>
    </source>
</evidence>
<evidence type="ECO:0000256" key="5">
    <source>
        <dbReference type="ARBA" id="ARBA00022786"/>
    </source>
</evidence>
<dbReference type="Proteomes" id="UP001479290">
    <property type="component" value="Unassembled WGS sequence"/>
</dbReference>